<protein>
    <submittedName>
        <fullName evidence="2">Uncharacterized protein</fullName>
    </submittedName>
</protein>
<dbReference type="Proteomes" id="UP000027284">
    <property type="component" value="Unassembled WGS sequence"/>
</dbReference>
<proteinExistence type="predicted"/>
<dbReference type="Pfam" id="PF12679">
    <property type="entry name" value="ABC2_membrane_2"/>
    <property type="match status" value="1"/>
</dbReference>
<keyword evidence="1" id="KW-1133">Transmembrane helix</keyword>
<accession>A0A062Y129</accession>
<gene>
    <name evidence="2" type="ORF">EG19_12150</name>
</gene>
<dbReference type="AlphaFoldDB" id="A0A062Y129"/>
<feature type="transmembrane region" description="Helical" evidence="1">
    <location>
        <begin position="18"/>
        <end position="36"/>
    </location>
</feature>
<comment type="caution">
    <text evidence="2">The sequence shown here is derived from an EMBL/GenBank/DDBJ whole genome shotgun (WGS) entry which is preliminary data.</text>
</comment>
<dbReference type="GO" id="GO:0140359">
    <property type="term" value="F:ABC-type transporter activity"/>
    <property type="evidence" value="ECO:0007669"/>
    <property type="project" value="InterPro"/>
</dbReference>
<evidence type="ECO:0000313" key="3">
    <source>
        <dbReference type="Proteomes" id="UP000027284"/>
    </source>
</evidence>
<feature type="transmembrane region" description="Helical" evidence="1">
    <location>
        <begin position="48"/>
        <end position="64"/>
    </location>
</feature>
<feature type="transmembrane region" description="Helical" evidence="1">
    <location>
        <begin position="85"/>
        <end position="113"/>
    </location>
</feature>
<keyword evidence="1" id="KW-0812">Transmembrane</keyword>
<feature type="transmembrane region" description="Helical" evidence="1">
    <location>
        <begin position="209"/>
        <end position="227"/>
    </location>
</feature>
<evidence type="ECO:0000313" key="2">
    <source>
        <dbReference type="EMBL" id="KDA54460.1"/>
    </source>
</evidence>
<reference evidence="2 3" key="1">
    <citation type="submission" date="2014-04" db="EMBL/GenBank/DDBJ databases">
        <title>The Genome Sequence of Thermoanaerobaculum aquaticum MP-01, The First Cultivated Group 23 Acidobacterium.</title>
        <authorList>
            <person name="Stamps B.W."/>
            <person name="Losey N.A."/>
            <person name="Lawson P.A."/>
            <person name="Stevenson B.S."/>
        </authorList>
    </citation>
    <scope>NUCLEOTIDE SEQUENCE [LARGE SCALE GENOMIC DNA]</scope>
    <source>
        <strain evidence="2 3">MP-01</strain>
    </source>
</reference>
<feature type="transmembrane region" description="Helical" evidence="1">
    <location>
        <begin position="156"/>
        <end position="174"/>
    </location>
</feature>
<keyword evidence="3" id="KW-1185">Reference proteome</keyword>
<dbReference type="GO" id="GO:0005886">
    <property type="term" value="C:plasma membrane"/>
    <property type="evidence" value="ECO:0007669"/>
    <property type="project" value="UniProtKB-SubCell"/>
</dbReference>
<keyword evidence="1" id="KW-0472">Membrane</keyword>
<dbReference type="EMBL" id="JMFG01000008">
    <property type="protein sequence ID" value="KDA54460.1"/>
    <property type="molecule type" value="Genomic_DNA"/>
</dbReference>
<dbReference type="RefSeq" id="WP_038047761.1">
    <property type="nucleotide sequence ID" value="NZ_JMFG01000008.1"/>
</dbReference>
<name>A0A062Y129_9BACT</name>
<dbReference type="STRING" id="1312852.EG19_12150"/>
<feature type="transmembrane region" description="Helical" evidence="1">
    <location>
        <begin position="125"/>
        <end position="144"/>
    </location>
</feature>
<sequence>MNWPLVLHTFRQRLFRPVPLFVALGTFVLPLVTSIFEKDDLTPEQLPFFVPILSWALAAGVVGREMENGSLHLLLARPLSRSCYLFSRLSGTWLAFFLVVFASWFATIGAVALLGGSLEVATSSARLFSLLLLGTWWIVLILALSTTAPGYSDLGLLLLLIIFPMLPAGLGKLLELGWLQEAGFFLAKQVLNEVRIFDWAFSDSDWRALLRYASNVALVLGAAFWYFNRRELGYGRD</sequence>
<evidence type="ECO:0000256" key="1">
    <source>
        <dbReference type="SAM" id="Phobius"/>
    </source>
</evidence>
<organism evidence="2 3">
    <name type="scientific">Thermoanaerobaculum aquaticum</name>
    <dbReference type="NCBI Taxonomy" id="1312852"/>
    <lineage>
        <taxon>Bacteria</taxon>
        <taxon>Pseudomonadati</taxon>
        <taxon>Acidobacteriota</taxon>
        <taxon>Thermoanaerobaculia</taxon>
        <taxon>Thermoanaerobaculales</taxon>
        <taxon>Thermoanaerobaculaceae</taxon>
        <taxon>Thermoanaerobaculum</taxon>
    </lineage>
</organism>